<keyword evidence="4" id="KW-1185">Reference proteome</keyword>
<dbReference type="InterPro" id="IPR052648">
    <property type="entry name" value="Ser-tRNA(Sec)_kinase"/>
</dbReference>
<organism evidence="3 4">
    <name type="scientific">Triplophysa rosa</name>
    <name type="common">Cave loach</name>
    <dbReference type="NCBI Taxonomy" id="992332"/>
    <lineage>
        <taxon>Eukaryota</taxon>
        <taxon>Metazoa</taxon>
        <taxon>Chordata</taxon>
        <taxon>Craniata</taxon>
        <taxon>Vertebrata</taxon>
        <taxon>Euteleostomi</taxon>
        <taxon>Actinopterygii</taxon>
        <taxon>Neopterygii</taxon>
        <taxon>Teleostei</taxon>
        <taxon>Ostariophysi</taxon>
        <taxon>Cypriniformes</taxon>
        <taxon>Nemacheilidae</taxon>
        <taxon>Triplophysa</taxon>
    </lineage>
</organism>
<keyword evidence="3" id="KW-0808">Transferase</keyword>
<dbReference type="PANTHER" id="PTHR20873:SF0">
    <property type="entry name" value="L-SERYL-TRNA(SEC) KINASE"/>
    <property type="match status" value="1"/>
</dbReference>
<protein>
    <submittedName>
        <fullName evidence="3">L-seryl-tRNASec kinase</fullName>
    </submittedName>
</protein>
<dbReference type="OrthoDB" id="9972657at2759"/>
<dbReference type="InterPro" id="IPR013641">
    <property type="entry name" value="KTI12/PSTK"/>
</dbReference>
<dbReference type="AlphaFoldDB" id="A0A9W7THB9"/>
<dbReference type="Proteomes" id="UP001059041">
    <property type="component" value="Linkage Group LG18"/>
</dbReference>
<accession>A0A9W7THB9</accession>
<gene>
    <name evidence="3" type="ORF">IRJ41_004863</name>
</gene>
<keyword evidence="1" id="KW-0547">Nucleotide-binding</keyword>
<dbReference type="GO" id="GO:0016301">
    <property type="term" value="F:kinase activity"/>
    <property type="evidence" value="ECO:0007669"/>
    <property type="project" value="UniProtKB-KW"/>
</dbReference>
<reference evidence="3" key="1">
    <citation type="submission" date="2021-02" db="EMBL/GenBank/DDBJ databases">
        <title>Comparative genomics reveals that relaxation of natural selection precedes convergent phenotypic evolution of cavefish.</title>
        <authorList>
            <person name="Peng Z."/>
        </authorList>
    </citation>
    <scope>NUCLEOTIDE SEQUENCE</scope>
    <source>
        <tissue evidence="3">Muscle</tissue>
    </source>
</reference>
<dbReference type="Gene3D" id="3.40.50.300">
    <property type="entry name" value="P-loop containing nucleotide triphosphate hydrolases"/>
    <property type="match status" value="2"/>
</dbReference>
<evidence type="ECO:0000313" key="3">
    <source>
        <dbReference type="EMBL" id="KAI7796721.1"/>
    </source>
</evidence>
<dbReference type="Pfam" id="PF08433">
    <property type="entry name" value="KTI12"/>
    <property type="match status" value="1"/>
</dbReference>
<evidence type="ECO:0000256" key="1">
    <source>
        <dbReference type="ARBA" id="ARBA00022741"/>
    </source>
</evidence>
<evidence type="ECO:0000313" key="4">
    <source>
        <dbReference type="Proteomes" id="UP001059041"/>
    </source>
</evidence>
<keyword evidence="2" id="KW-0067">ATP-binding</keyword>
<dbReference type="SUPFAM" id="SSF52540">
    <property type="entry name" value="P-loop containing nucleoside triphosphate hydrolases"/>
    <property type="match status" value="1"/>
</dbReference>
<dbReference type="InterPro" id="IPR027417">
    <property type="entry name" value="P-loop_NTPase"/>
</dbReference>
<name>A0A9W7THB9_TRIRA</name>
<dbReference type="EMBL" id="JAFHDT010000018">
    <property type="protein sequence ID" value="KAI7796721.1"/>
    <property type="molecule type" value="Genomic_DNA"/>
</dbReference>
<dbReference type="GO" id="GO:0000049">
    <property type="term" value="F:tRNA binding"/>
    <property type="evidence" value="ECO:0007669"/>
    <property type="project" value="TreeGrafter"/>
</dbReference>
<keyword evidence="3" id="KW-0418">Kinase</keyword>
<sequence>MSRTCLCVLCGLPAAGKSRLADVLRGRARSRGWETLLVTYDELIPARDWREDEWKQQRKTVLTCLERFLHQTHTRTDLTHTHTDLTHTHTDLTHTRTDLTHTRTDLTHTRTDLTHTRTDLTHTRTDLTHTRTDLTHTRTDLTHTHTDLTHTHTDNDMWMQLQRSRCHTNTQPLLVLLDDNFYYQSMRYQIYQLARKYSMGFCQVLVRCPLDICLQRNQRRSLRVPDEVMLQMSERMEPPNESRNSWEQQSLTVDSTDSVTEEDVQKLMDLLQSAMENPLRPFQDDCQQKEADRQICATNVLHRADQMCRRLISQAMTSAREDQASSDVLKDLAKELNELKTHFLQELKKEMFHQMSLCPEEPMNTEKLLMTAARTFERDAQHCVLKQRFS</sequence>
<proteinExistence type="predicted"/>
<evidence type="ECO:0000256" key="2">
    <source>
        <dbReference type="ARBA" id="ARBA00022840"/>
    </source>
</evidence>
<dbReference type="GO" id="GO:0005524">
    <property type="term" value="F:ATP binding"/>
    <property type="evidence" value="ECO:0007669"/>
    <property type="project" value="UniProtKB-KW"/>
</dbReference>
<dbReference type="PANTHER" id="PTHR20873">
    <property type="entry name" value="L-SERYL-TRNA(SEC) KINASE"/>
    <property type="match status" value="1"/>
</dbReference>
<comment type="caution">
    <text evidence="3">The sequence shown here is derived from an EMBL/GenBank/DDBJ whole genome shotgun (WGS) entry which is preliminary data.</text>
</comment>